<dbReference type="RefSeq" id="WP_138094874.1">
    <property type="nucleotide sequence ID" value="NZ_CP040428.1"/>
</dbReference>
<accession>A0A4P8YEE0</accession>
<reference evidence="1 2" key="1">
    <citation type="submission" date="2019-05" db="EMBL/GenBank/DDBJ databases">
        <title>Complete genome sequence of Izhakiella calystegiae KSNA2, an endophyte isolated from beach morning glory (Calystegia soldanella).</title>
        <authorList>
            <person name="Jiang L."/>
            <person name="Jeong J.C."/>
            <person name="Kim C.Y."/>
            <person name="Kim D.H."/>
            <person name="Kim S.W."/>
            <person name="Lee j."/>
        </authorList>
    </citation>
    <scope>NUCLEOTIDE SEQUENCE [LARGE SCALE GENOMIC DNA]</scope>
    <source>
        <strain evidence="1 2">KSNA2</strain>
    </source>
</reference>
<gene>
    <name evidence="1" type="ORF">FEM41_04620</name>
</gene>
<dbReference type="AlphaFoldDB" id="A0A4P8YEE0"/>
<dbReference type="Proteomes" id="UP000302163">
    <property type="component" value="Chromosome"/>
</dbReference>
<dbReference type="KEGG" id="izh:FEM41_04620"/>
<dbReference type="EMBL" id="CP040428">
    <property type="protein sequence ID" value="QCT18985.1"/>
    <property type="molecule type" value="Genomic_DNA"/>
</dbReference>
<evidence type="ECO:0000313" key="1">
    <source>
        <dbReference type="EMBL" id="QCT18985.1"/>
    </source>
</evidence>
<organism evidence="1 2">
    <name type="scientific">Jejubacter calystegiae</name>
    <dbReference type="NCBI Taxonomy" id="2579935"/>
    <lineage>
        <taxon>Bacteria</taxon>
        <taxon>Pseudomonadati</taxon>
        <taxon>Pseudomonadota</taxon>
        <taxon>Gammaproteobacteria</taxon>
        <taxon>Enterobacterales</taxon>
        <taxon>Enterobacteriaceae</taxon>
        <taxon>Jejubacter</taxon>
    </lineage>
</organism>
<keyword evidence="2" id="KW-1185">Reference proteome</keyword>
<evidence type="ECO:0000313" key="2">
    <source>
        <dbReference type="Proteomes" id="UP000302163"/>
    </source>
</evidence>
<name>A0A4P8YEE0_9ENTR</name>
<proteinExistence type="predicted"/>
<sequence>MMTDKAEANMIELSDEMLDDVSGGSVLSTVVSIAKLADKVIGGVGDTAGEAAGTVGDTVSGILKGVLGGLFGSSSK</sequence>
<protein>
    <submittedName>
        <fullName evidence="1">Uncharacterized protein</fullName>
    </submittedName>
</protein>